<evidence type="ECO:0000256" key="1">
    <source>
        <dbReference type="SAM" id="MobiDB-lite"/>
    </source>
</evidence>
<reference evidence="3" key="1">
    <citation type="submission" date="2025-08" db="UniProtKB">
        <authorList>
            <consortium name="RefSeq"/>
        </authorList>
    </citation>
    <scope>IDENTIFICATION</scope>
</reference>
<dbReference type="Proteomes" id="UP001652628">
    <property type="component" value="Chromosome X"/>
</dbReference>
<organism evidence="2 3">
    <name type="scientific">Drosophila suzukii</name>
    <name type="common">Spotted-wing drosophila fruit fly</name>
    <dbReference type="NCBI Taxonomy" id="28584"/>
    <lineage>
        <taxon>Eukaryota</taxon>
        <taxon>Metazoa</taxon>
        <taxon>Ecdysozoa</taxon>
        <taxon>Arthropoda</taxon>
        <taxon>Hexapoda</taxon>
        <taxon>Insecta</taxon>
        <taxon>Pterygota</taxon>
        <taxon>Neoptera</taxon>
        <taxon>Endopterygota</taxon>
        <taxon>Diptera</taxon>
        <taxon>Brachycera</taxon>
        <taxon>Muscomorpha</taxon>
        <taxon>Ephydroidea</taxon>
        <taxon>Drosophilidae</taxon>
        <taxon>Drosophila</taxon>
        <taxon>Sophophora</taxon>
    </lineage>
</organism>
<keyword evidence="2" id="KW-1185">Reference proteome</keyword>
<feature type="compositionally biased region" description="Polar residues" evidence="1">
    <location>
        <begin position="65"/>
        <end position="92"/>
    </location>
</feature>
<accession>A0AB39ZM39</accession>
<feature type="region of interest" description="Disordered" evidence="1">
    <location>
        <begin position="47"/>
        <end position="145"/>
    </location>
</feature>
<dbReference type="RefSeq" id="XP_016938898.2">
    <property type="nucleotide sequence ID" value="XM_017083409.4"/>
</dbReference>
<dbReference type="AlphaFoldDB" id="A0AB39ZM39"/>
<protein>
    <submittedName>
        <fullName evidence="3">Periplakin</fullName>
    </submittedName>
</protein>
<proteinExistence type="predicted"/>
<dbReference type="GeneID" id="108016686"/>
<sequence>MAHTIRLDWIRRILSSTGSGQCRLMHDVGRPRICNQGPLRRLMRLIRNNSGTASGGNEPRKMGRKSQNPGEPNQSNERQSPFRVNTSPNANMVSMHPLVKGQDKKRLPFEKSATMRTHNAQRRGEQLARTLRSQDPSDRPRSSSTIPLKILEMVQRERRLMGHPPRDRRMSAQMDSMRSRNMERMVRESQARLLKGRVKELFERQEEKKVERKKLDVDSFVPEPKITKENRSKLEVREVVDLLKRAISLALFNHKRRVEVMDLKVSRMQTKLEWNASSMETLAKNMDRSLQTTHAYHMRVRCAMVLSPRKSLETESTKANSYEMATNLIKEEQRRLDKLRAERVPLKLPQDDLKLENITKKFTYPVTAAKTTDLDINSLICPKSFFTKDVDNPGNNFPIDFVENPDVFSHLSKPLTKK</sequence>
<name>A0AB39ZM39_DROSZ</name>
<gene>
    <name evidence="3" type="primary">LOC108016686</name>
</gene>
<evidence type="ECO:0000313" key="2">
    <source>
        <dbReference type="Proteomes" id="UP001652628"/>
    </source>
</evidence>
<evidence type="ECO:0000313" key="3">
    <source>
        <dbReference type="RefSeq" id="XP_016938898.2"/>
    </source>
</evidence>